<dbReference type="eggNOG" id="COG3182">
    <property type="taxonomic scope" value="Bacteria"/>
</dbReference>
<comment type="caution">
    <text evidence="3">The sequence shown here is derived from an EMBL/GenBank/DDBJ whole genome shotgun (WGS) entry which is preliminary data.</text>
</comment>
<name>H0R5X6_9ACTN</name>
<feature type="transmembrane region" description="Helical" evidence="2">
    <location>
        <begin position="423"/>
        <end position="453"/>
    </location>
</feature>
<feature type="transmembrane region" description="Helical" evidence="2">
    <location>
        <begin position="362"/>
        <end position="384"/>
    </location>
</feature>
<feature type="transmembrane region" description="Helical" evidence="2">
    <location>
        <begin position="7"/>
        <end position="29"/>
    </location>
</feature>
<dbReference type="AlphaFoldDB" id="H0R5X6"/>
<dbReference type="STRING" id="1077974.GOEFS_115_01170"/>
<protein>
    <recommendedName>
        <fullName evidence="5">PepSY domain-containing protein</fullName>
    </recommendedName>
</protein>
<keyword evidence="2" id="KW-0472">Membrane</keyword>
<gene>
    <name evidence="3" type="ORF">GOEFS_115_01170</name>
</gene>
<dbReference type="PANTHER" id="PTHR34219:SF1">
    <property type="entry name" value="PEPSY DOMAIN-CONTAINING PROTEIN"/>
    <property type="match status" value="1"/>
</dbReference>
<evidence type="ECO:0000313" key="4">
    <source>
        <dbReference type="Proteomes" id="UP000035034"/>
    </source>
</evidence>
<feature type="transmembrane region" description="Helical" evidence="2">
    <location>
        <begin position="140"/>
        <end position="161"/>
    </location>
</feature>
<dbReference type="Proteomes" id="UP000035034">
    <property type="component" value="Unassembled WGS sequence"/>
</dbReference>
<dbReference type="EMBL" id="BAEH01000115">
    <property type="protein sequence ID" value="GAB20477.1"/>
    <property type="molecule type" value="Genomic_DNA"/>
</dbReference>
<keyword evidence="2" id="KW-0812">Transmembrane</keyword>
<evidence type="ECO:0000256" key="2">
    <source>
        <dbReference type="SAM" id="Phobius"/>
    </source>
</evidence>
<sequence length="464" mass="49784">MRRLHFYAGILIAPFLVVATISGAIYAVAPTLENLTYRSYLQADSDGPAKSVAAQVQAAQSVLPHLAPTAVQPGNDGHTTRVLFTDPSLGESFRWSVFIDPATAKPQGTLQVYGSSGALPTRAWIDTLHRNLHLGEAGRIYSELAASWLWVIALGGLALWVSRYRKQRRAGAAARLLTIDRSASTSTPGAKRKRTLDWHGFVGIWLVVGLVFLSATGLTWSRFAGENVSDMRASLSWTAPSVETDLSGAATPSTSAHDQHGGMTMPDGTRMSSETLSTNISRLDEVLATARAAGLDGVVESSIPADSTTAFSVKQSRVPWVFSRDVVAIDGATDTVTDISRFADWPFAAKLAEWGIQLHMGILFGLASQLALFALCIALLTVIIRGYVMWWRRRPTGKANADNIIRGTVGAPPSAGAWRDAPLWAVIGIVGIAVLVGWFIPLLGISLLAFLVLDAGTRVARRVM</sequence>
<organism evidence="3 4">
    <name type="scientific">Gordonia effusa NBRC 100432</name>
    <dbReference type="NCBI Taxonomy" id="1077974"/>
    <lineage>
        <taxon>Bacteria</taxon>
        <taxon>Bacillati</taxon>
        <taxon>Actinomycetota</taxon>
        <taxon>Actinomycetes</taxon>
        <taxon>Mycobacteriales</taxon>
        <taxon>Gordoniaceae</taxon>
        <taxon>Gordonia</taxon>
    </lineage>
</organism>
<proteinExistence type="predicted"/>
<evidence type="ECO:0000256" key="1">
    <source>
        <dbReference type="SAM" id="MobiDB-lite"/>
    </source>
</evidence>
<feature type="region of interest" description="Disordered" evidence="1">
    <location>
        <begin position="244"/>
        <end position="265"/>
    </location>
</feature>
<keyword evidence="2" id="KW-1133">Transmembrane helix</keyword>
<evidence type="ECO:0008006" key="5">
    <source>
        <dbReference type="Google" id="ProtNLM"/>
    </source>
</evidence>
<dbReference type="Pfam" id="PF03929">
    <property type="entry name" value="PepSY_TM"/>
    <property type="match status" value="1"/>
</dbReference>
<evidence type="ECO:0000313" key="3">
    <source>
        <dbReference type="EMBL" id="GAB20477.1"/>
    </source>
</evidence>
<dbReference type="InterPro" id="IPR005625">
    <property type="entry name" value="PepSY-ass_TM"/>
</dbReference>
<keyword evidence="4" id="KW-1185">Reference proteome</keyword>
<feature type="transmembrane region" description="Helical" evidence="2">
    <location>
        <begin position="201"/>
        <end position="221"/>
    </location>
</feature>
<reference evidence="3 4" key="1">
    <citation type="submission" date="2011-12" db="EMBL/GenBank/DDBJ databases">
        <title>Whole genome shotgun sequence of Gordonia effusa NBRC 100432.</title>
        <authorList>
            <person name="Yoshida I."/>
            <person name="Takarada H."/>
            <person name="Hosoyama A."/>
            <person name="Tsuchikane K."/>
            <person name="Katsumata H."/>
            <person name="Yamazaki S."/>
            <person name="Fujita N."/>
        </authorList>
    </citation>
    <scope>NUCLEOTIDE SEQUENCE [LARGE SCALE GENOMIC DNA]</scope>
    <source>
        <strain evidence="3 4">NBRC 100432</strain>
    </source>
</reference>
<accession>H0R5X6</accession>
<dbReference type="PANTHER" id="PTHR34219">
    <property type="entry name" value="IRON-REGULATED INNER MEMBRANE PROTEIN-RELATED"/>
    <property type="match status" value="1"/>
</dbReference>